<dbReference type="Pfam" id="PF00072">
    <property type="entry name" value="Response_reg"/>
    <property type="match status" value="1"/>
</dbReference>
<dbReference type="RefSeq" id="WP_378112613.1">
    <property type="nucleotide sequence ID" value="NZ_JBHSNC010000045.1"/>
</dbReference>
<evidence type="ECO:0000259" key="8">
    <source>
        <dbReference type="PROSITE" id="PS50110"/>
    </source>
</evidence>
<dbReference type="InterPro" id="IPR051677">
    <property type="entry name" value="AfsR-DnrI-RedD_regulator"/>
</dbReference>
<feature type="DNA-binding region" description="OmpR/PhoB-type" evidence="7">
    <location>
        <begin position="127"/>
        <end position="227"/>
    </location>
</feature>
<feature type="modified residue" description="4-aspartylphosphate" evidence="6">
    <location>
        <position position="54"/>
    </location>
</feature>
<dbReference type="Proteomes" id="UP001596108">
    <property type="component" value="Unassembled WGS sequence"/>
</dbReference>
<protein>
    <submittedName>
        <fullName evidence="10">Response regulator</fullName>
    </submittedName>
</protein>
<organism evidence="10 11">
    <name type="scientific">Cohnella yongneupensis</name>
    <dbReference type="NCBI Taxonomy" id="425006"/>
    <lineage>
        <taxon>Bacteria</taxon>
        <taxon>Bacillati</taxon>
        <taxon>Bacillota</taxon>
        <taxon>Bacilli</taxon>
        <taxon>Bacillales</taxon>
        <taxon>Paenibacillaceae</taxon>
        <taxon>Cohnella</taxon>
    </lineage>
</organism>
<evidence type="ECO:0000256" key="4">
    <source>
        <dbReference type="ARBA" id="ARBA00023125"/>
    </source>
</evidence>
<dbReference type="SUPFAM" id="SSF48452">
    <property type="entry name" value="TPR-like"/>
    <property type="match status" value="1"/>
</dbReference>
<dbReference type="SMART" id="SM00448">
    <property type="entry name" value="REC"/>
    <property type="match status" value="1"/>
</dbReference>
<dbReference type="SUPFAM" id="SSF52172">
    <property type="entry name" value="CheY-like"/>
    <property type="match status" value="1"/>
</dbReference>
<evidence type="ECO:0000256" key="2">
    <source>
        <dbReference type="ARBA" id="ARBA00023012"/>
    </source>
</evidence>
<evidence type="ECO:0000259" key="9">
    <source>
        <dbReference type="PROSITE" id="PS51755"/>
    </source>
</evidence>
<dbReference type="InterPro" id="IPR005158">
    <property type="entry name" value="BTAD"/>
</dbReference>
<comment type="caution">
    <text evidence="10">The sequence shown here is derived from an EMBL/GenBank/DDBJ whole genome shotgun (WGS) entry which is preliminary data.</text>
</comment>
<keyword evidence="5" id="KW-0804">Transcription</keyword>
<dbReference type="PANTHER" id="PTHR35807:SF2">
    <property type="entry name" value="TRANSCRIPTIONAL ACTIVATOR DOMAIN"/>
    <property type="match status" value="1"/>
</dbReference>
<dbReference type="InterPro" id="IPR011990">
    <property type="entry name" value="TPR-like_helical_dom_sf"/>
</dbReference>
<dbReference type="SUPFAM" id="SSF46894">
    <property type="entry name" value="C-terminal effector domain of the bipartite response regulators"/>
    <property type="match status" value="1"/>
</dbReference>
<comment type="similarity">
    <text evidence="1">Belongs to the AfsR/DnrI/RedD regulatory family.</text>
</comment>
<name>A0ABW0R0G4_9BACL</name>
<dbReference type="PROSITE" id="PS51755">
    <property type="entry name" value="OMPR_PHOB"/>
    <property type="match status" value="1"/>
</dbReference>
<evidence type="ECO:0000313" key="11">
    <source>
        <dbReference type="Proteomes" id="UP001596108"/>
    </source>
</evidence>
<dbReference type="Pfam" id="PF03704">
    <property type="entry name" value="BTAD"/>
    <property type="match status" value="1"/>
</dbReference>
<sequence length="378" mass="41957">MKVIVVDDEPAMHLIMRKMLTKLPGVELVGTFADTRAADGFLSENPDVQLAFVDVSMPEEGGLKFAARKESTDEPLQIVLVTSHKEFAVDAYDLSVLDYLLKPVSQERLERAVNRALAGRRSLQARASDRDADKPAVTALGDIVVRNGSVRVKWMSRKSGELFAYLLLNRGHRIPRSRLVAEIFAGMSSGSAETYLNTAVYQLRKSLEPLGLREAVRSENDGYALELADASVDYVSFENCVNKYQEIGESDLDAALQTERLFTGDLFGDKAYVWAIHETGRLAGLYSSFVKRLVEALLANADVAGAESLLAKLYARDPLDEDVVRLSMRTHATARDKKTLTAKYTDYVRLLGRELGIKPSQELVLFYDELLTGLSDKK</sequence>
<keyword evidence="11" id="KW-1185">Reference proteome</keyword>
<dbReference type="Gene3D" id="3.40.50.2300">
    <property type="match status" value="1"/>
</dbReference>
<proteinExistence type="inferred from homology"/>
<dbReference type="PANTHER" id="PTHR35807">
    <property type="entry name" value="TRANSCRIPTIONAL REGULATOR REDD-RELATED"/>
    <property type="match status" value="1"/>
</dbReference>
<dbReference type="SMART" id="SM01043">
    <property type="entry name" value="BTAD"/>
    <property type="match status" value="1"/>
</dbReference>
<dbReference type="Gene3D" id="1.25.40.10">
    <property type="entry name" value="Tetratricopeptide repeat domain"/>
    <property type="match status" value="1"/>
</dbReference>
<dbReference type="InterPro" id="IPR001789">
    <property type="entry name" value="Sig_transdc_resp-reg_receiver"/>
</dbReference>
<evidence type="ECO:0000256" key="6">
    <source>
        <dbReference type="PROSITE-ProRule" id="PRU00169"/>
    </source>
</evidence>
<dbReference type="SMART" id="SM00862">
    <property type="entry name" value="Trans_reg_C"/>
    <property type="match status" value="1"/>
</dbReference>
<evidence type="ECO:0000256" key="5">
    <source>
        <dbReference type="ARBA" id="ARBA00023163"/>
    </source>
</evidence>
<keyword evidence="3" id="KW-0805">Transcription regulation</keyword>
<feature type="domain" description="OmpR/PhoB-type" evidence="9">
    <location>
        <begin position="127"/>
        <end position="227"/>
    </location>
</feature>
<dbReference type="PROSITE" id="PS50110">
    <property type="entry name" value="RESPONSE_REGULATORY"/>
    <property type="match status" value="1"/>
</dbReference>
<dbReference type="InterPro" id="IPR001867">
    <property type="entry name" value="OmpR/PhoB-type_DNA-bd"/>
</dbReference>
<dbReference type="InterPro" id="IPR036388">
    <property type="entry name" value="WH-like_DNA-bd_sf"/>
</dbReference>
<gene>
    <name evidence="10" type="ORF">ACFPQ4_14620</name>
</gene>
<dbReference type="InterPro" id="IPR011006">
    <property type="entry name" value="CheY-like_superfamily"/>
</dbReference>
<reference evidence="11" key="1">
    <citation type="journal article" date="2019" name="Int. J. Syst. Evol. Microbiol.">
        <title>The Global Catalogue of Microorganisms (GCM) 10K type strain sequencing project: providing services to taxonomists for standard genome sequencing and annotation.</title>
        <authorList>
            <consortium name="The Broad Institute Genomics Platform"/>
            <consortium name="The Broad Institute Genome Sequencing Center for Infectious Disease"/>
            <person name="Wu L."/>
            <person name="Ma J."/>
        </authorList>
    </citation>
    <scope>NUCLEOTIDE SEQUENCE [LARGE SCALE GENOMIC DNA]</scope>
    <source>
        <strain evidence="11">CGMCC 1.18578</strain>
    </source>
</reference>
<dbReference type="InterPro" id="IPR016032">
    <property type="entry name" value="Sig_transdc_resp-reg_C-effctor"/>
</dbReference>
<dbReference type="Gene3D" id="1.10.10.10">
    <property type="entry name" value="Winged helix-like DNA-binding domain superfamily/Winged helix DNA-binding domain"/>
    <property type="match status" value="1"/>
</dbReference>
<evidence type="ECO:0000256" key="3">
    <source>
        <dbReference type="ARBA" id="ARBA00023015"/>
    </source>
</evidence>
<keyword evidence="2" id="KW-0902">Two-component regulatory system</keyword>
<dbReference type="EMBL" id="JBHSNC010000045">
    <property type="protein sequence ID" value="MFC5530668.1"/>
    <property type="molecule type" value="Genomic_DNA"/>
</dbReference>
<evidence type="ECO:0000256" key="7">
    <source>
        <dbReference type="PROSITE-ProRule" id="PRU01091"/>
    </source>
</evidence>
<evidence type="ECO:0000313" key="10">
    <source>
        <dbReference type="EMBL" id="MFC5530668.1"/>
    </source>
</evidence>
<feature type="domain" description="Response regulatory" evidence="8">
    <location>
        <begin position="2"/>
        <end position="117"/>
    </location>
</feature>
<keyword evidence="6" id="KW-0597">Phosphoprotein</keyword>
<keyword evidence="4 7" id="KW-0238">DNA-binding</keyword>
<accession>A0ABW0R0G4</accession>
<evidence type="ECO:0000256" key="1">
    <source>
        <dbReference type="ARBA" id="ARBA00005820"/>
    </source>
</evidence>